<feature type="transmembrane region" description="Helical" evidence="1">
    <location>
        <begin position="7"/>
        <end position="26"/>
    </location>
</feature>
<evidence type="ECO:0000313" key="3">
    <source>
        <dbReference type="Proteomes" id="UP001201812"/>
    </source>
</evidence>
<organism evidence="2 3">
    <name type="scientific">Ditylenchus destructor</name>
    <dbReference type="NCBI Taxonomy" id="166010"/>
    <lineage>
        <taxon>Eukaryota</taxon>
        <taxon>Metazoa</taxon>
        <taxon>Ecdysozoa</taxon>
        <taxon>Nematoda</taxon>
        <taxon>Chromadorea</taxon>
        <taxon>Rhabditida</taxon>
        <taxon>Tylenchina</taxon>
        <taxon>Tylenchomorpha</taxon>
        <taxon>Sphaerularioidea</taxon>
        <taxon>Anguinidae</taxon>
        <taxon>Anguininae</taxon>
        <taxon>Ditylenchus</taxon>
    </lineage>
</organism>
<feature type="transmembrane region" description="Helical" evidence="1">
    <location>
        <begin position="32"/>
        <end position="49"/>
    </location>
</feature>
<name>A0AAD4MV25_9BILA</name>
<dbReference type="Proteomes" id="UP001201812">
    <property type="component" value="Unassembled WGS sequence"/>
</dbReference>
<sequence length="158" mass="17692">MQMSVSDIIGIIGIVFSAVAFMKSIMIPEWNYVAGAIISFLLYGSIIYAQKKQNPALYLPFLILNGIGIVFIGVYLLVLIVIFAFAPNELDLINPQMKESEKGQFVVLNLPYRNWRDHRLVGNCGVSPCVVPERRVPRLQVHEDAAFQLQRANASLDP</sequence>
<keyword evidence="3" id="KW-1185">Reference proteome</keyword>
<dbReference type="EMBL" id="JAKKPZ010000063">
    <property type="protein sequence ID" value="KAI1704800.1"/>
    <property type="molecule type" value="Genomic_DNA"/>
</dbReference>
<proteinExistence type="predicted"/>
<keyword evidence="1" id="KW-1133">Transmembrane helix</keyword>
<comment type="caution">
    <text evidence="2">The sequence shown here is derived from an EMBL/GenBank/DDBJ whole genome shotgun (WGS) entry which is preliminary data.</text>
</comment>
<keyword evidence="1" id="KW-0812">Transmembrane</keyword>
<accession>A0AAD4MV25</accession>
<protein>
    <submittedName>
        <fullName evidence="2">Uncharacterized protein</fullName>
    </submittedName>
</protein>
<evidence type="ECO:0000256" key="1">
    <source>
        <dbReference type="SAM" id="Phobius"/>
    </source>
</evidence>
<feature type="transmembrane region" description="Helical" evidence="1">
    <location>
        <begin position="61"/>
        <end position="86"/>
    </location>
</feature>
<evidence type="ECO:0000313" key="2">
    <source>
        <dbReference type="EMBL" id="KAI1704800.1"/>
    </source>
</evidence>
<reference evidence="2" key="1">
    <citation type="submission" date="2022-01" db="EMBL/GenBank/DDBJ databases">
        <title>Genome Sequence Resource for Two Populations of Ditylenchus destructor, the Migratory Endoparasitic Phytonematode.</title>
        <authorList>
            <person name="Zhang H."/>
            <person name="Lin R."/>
            <person name="Xie B."/>
        </authorList>
    </citation>
    <scope>NUCLEOTIDE SEQUENCE</scope>
    <source>
        <strain evidence="2">BazhouSP</strain>
    </source>
</reference>
<gene>
    <name evidence="2" type="ORF">DdX_14020</name>
</gene>
<dbReference type="AlphaFoldDB" id="A0AAD4MV25"/>
<keyword evidence="1" id="KW-0472">Membrane</keyword>